<sequence length="149" mass="15604">MNAPVIRNQHDGEGAADRGRRLLPVGRSVVQAVLERLGGREGQLALSRDLDGRTRGRVAAFAGGDFLDLELAEVRQGDFITGLGGSGHRFDQSVQHLAGIGLARVGGGGDMIDQIGNLHGTILLHSGLCPLPLPLRGNHGGIKPAGRVR</sequence>
<accession>A0AAC9SQS3</accession>
<evidence type="ECO:0000313" key="1">
    <source>
        <dbReference type="EMBL" id="ASC06836.1"/>
    </source>
</evidence>
<protein>
    <submittedName>
        <fullName evidence="1">Uncharacterized protein</fullName>
    </submittedName>
</protein>
<organism evidence="1 2">
    <name type="scientific">Acetobacter pasteurianus subsp. pasteurianus</name>
    <dbReference type="NCBI Taxonomy" id="481145"/>
    <lineage>
        <taxon>Bacteria</taxon>
        <taxon>Pseudomonadati</taxon>
        <taxon>Pseudomonadota</taxon>
        <taxon>Alphaproteobacteria</taxon>
        <taxon>Acetobacterales</taxon>
        <taxon>Acetobacteraceae</taxon>
        <taxon>Acetobacter</taxon>
    </lineage>
</organism>
<name>A0AAC9SQS3_ACEPA</name>
<proteinExistence type="predicted"/>
<dbReference type="AlphaFoldDB" id="A0AAC9SQS3"/>
<evidence type="ECO:0000313" key="2">
    <source>
        <dbReference type="Proteomes" id="UP000196816"/>
    </source>
</evidence>
<dbReference type="Proteomes" id="UP000196816">
    <property type="component" value="Chromosome"/>
</dbReference>
<reference evidence="1 2" key="1">
    <citation type="submission" date="2017-06" db="EMBL/GenBank/DDBJ databases">
        <title>Genome sequence of Acetobacter pasteurianus subsp. pasteurianus strain SRCM101468.</title>
        <authorList>
            <person name="Cho S.H."/>
        </authorList>
    </citation>
    <scope>NUCLEOTIDE SEQUENCE [LARGE SCALE GENOMIC DNA]</scope>
    <source>
        <strain evidence="1 2">SRCM101468</strain>
    </source>
</reference>
<dbReference type="EMBL" id="CP021922">
    <property type="protein sequence ID" value="ASC06836.1"/>
    <property type="molecule type" value="Genomic_DNA"/>
</dbReference>
<gene>
    <name evidence="1" type="ORF">S101468_02634</name>
</gene>